<evidence type="ECO:0000256" key="1">
    <source>
        <dbReference type="SAM" id="Coils"/>
    </source>
</evidence>
<dbReference type="OrthoDB" id="10250354at2759"/>
<dbReference type="Pfam" id="PF11926">
    <property type="entry name" value="DUF3444"/>
    <property type="match status" value="1"/>
</dbReference>
<keyword evidence="1" id="KW-0175">Coiled coil</keyword>
<dbReference type="RefSeq" id="XP_027107536.1">
    <property type="nucleotide sequence ID" value="XM_027251735.2"/>
</dbReference>
<evidence type="ECO:0000259" key="3">
    <source>
        <dbReference type="Pfam" id="PF11926"/>
    </source>
</evidence>
<dbReference type="AlphaFoldDB" id="A0A6P6VYQ2"/>
<keyword evidence="4" id="KW-1185">Reference proteome</keyword>
<protein>
    <recommendedName>
        <fullName evidence="3">DUF3444 domain-containing protein</fullName>
    </recommendedName>
</protein>
<reference evidence="5" key="2">
    <citation type="submission" date="2025-08" db="UniProtKB">
        <authorList>
            <consortium name="RefSeq"/>
        </authorList>
    </citation>
    <scope>IDENTIFICATION</scope>
    <source>
        <tissue evidence="5">Leaves</tissue>
    </source>
</reference>
<evidence type="ECO:0000313" key="5">
    <source>
        <dbReference type="RefSeq" id="XP_027107536.1"/>
    </source>
</evidence>
<evidence type="ECO:0000256" key="2">
    <source>
        <dbReference type="SAM" id="MobiDB-lite"/>
    </source>
</evidence>
<accession>A0A6P6VYQ2</accession>
<reference evidence="4" key="1">
    <citation type="journal article" date="2025" name="Foods">
        <title>Unveiling the Microbial Signatures of Arabica Coffee Cherries: Insights into Ripeness Specific Diversity, Functional Traits, and Implications for Quality and Safety.</title>
        <authorList>
            <consortium name="RefSeq"/>
            <person name="Tenea G.N."/>
            <person name="Cifuentes V."/>
            <person name="Reyes P."/>
            <person name="Cevallos-Vallejos M."/>
        </authorList>
    </citation>
    <scope>NUCLEOTIDE SEQUENCE [LARGE SCALE GENOMIC DNA]</scope>
</reference>
<feature type="coiled-coil region" evidence="1">
    <location>
        <begin position="137"/>
        <end position="199"/>
    </location>
</feature>
<dbReference type="PANTHER" id="PTHR45089:SF24">
    <property type="entry name" value="DNAJ HEAT SHOCK N-TERMINAL DOMAIN-CONTAINING PROTEIN"/>
    <property type="match status" value="1"/>
</dbReference>
<dbReference type="PANTHER" id="PTHR45089">
    <property type="entry name" value="DNAJ HEAT SHOCK AMINO-TERMINAL DOMAIN PROTEIN-RELATED"/>
    <property type="match status" value="1"/>
</dbReference>
<feature type="domain" description="DUF3444" evidence="3">
    <location>
        <begin position="545"/>
        <end position="749"/>
    </location>
</feature>
<organism evidence="4 5">
    <name type="scientific">Coffea arabica</name>
    <name type="common">Arabian coffee</name>
    <dbReference type="NCBI Taxonomy" id="13443"/>
    <lineage>
        <taxon>Eukaryota</taxon>
        <taxon>Viridiplantae</taxon>
        <taxon>Streptophyta</taxon>
        <taxon>Embryophyta</taxon>
        <taxon>Tracheophyta</taxon>
        <taxon>Spermatophyta</taxon>
        <taxon>Magnoliopsida</taxon>
        <taxon>eudicotyledons</taxon>
        <taxon>Gunneridae</taxon>
        <taxon>Pentapetalae</taxon>
        <taxon>asterids</taxon>
        <taxon>lamiids</taxon>
        <taxon>Gentianales</taxon>
        <taxon>Rubiaceae</taxon>
        <taxon>Ixoroideae</taxon>
        <taxon>Gardenieae complex</taxon>
        <taxon>Bertiereae - Coffeeae clade</taxon>
        <taxon>Coffeeae</taxon>
        <taxon>Coffea</taxon>
    </lineage>
</organism>
<dbReference type="InterPro" id="IPR024593">
    <property type="entry name" value="DUF3444"/>
</dbReference>
<dbReference type="Proteomes" id="UP001652660">
    <property type="component" value="Chromosome 2c"/>
</dbReference>
<gene>
    <name evidence="5" type="primary">LOC113727518</name>
</gene>
<sequence>MITLDKSLDKMRVLKKISEALATNEAKKDRLKNFILLLMLEWEDFESHLDLTGLLFRECLAELQSRETHLSSVQESVSESSKEMDMTRKSLEQKFDELVEKEKEFCLFQEKGSNELKLQEETLGMIREEIEVRELKLNEQEKLIQGLFDKIELEQKEFESIKSSVGDRFNEIGLKEYHIEQRANELDLKEQKLMQREKEIESREKILYLKMKEIELKGKQFDSAKISNKHLQYSGSEAKHGLHLNEEESLACTERGKQLTDAAGHIASHNMQNVTDHKSKKLLDSSVDSTTIWESSCFFCDVRKVLFKRGLKKDFFCQNCSKYYVAFSSAMGYEENGNIKMLKSCTATERNGDVLGDARFDDKDGSVNLLHLGKGDYDVLRIDHSWHRESSESINQSRKRGSSETGNEVIAAEEVLADIDHHFHCTPFAQLLPISEQGRESGADDIPSSSKRLRVSNNHDEQSEATLLQCSACGNSTGFSAGVDNGKLRIGEGNSPIEQSLQDCDINDIPEFKGNAPTEESLQNCDVIDVSGSGSAGHSVIGIMYPPGEFNDFDKYREENCFSPGQIWACYDDTHDPMPRFYAQIMKVHVRPFKLCINWLYPHPGYQGGIDWVNRDFPVACGKFARDNSEHITTFRIFSHQVNYDKNMDRLTYTIYPRNGEIWALFKDWDIRWRSNPENHPRMRYEYQFVEVVKEYVESTAVEVAFLDKVGGFLSLYQRKIQGKPVLIPPNQLLRFSHRVPSYTMHGTEGEGVPEGSFELDPAAIPLAPQ</sequence>
<dbReference type="GeneID" id="113727518"/>
<evidence type="ECO:0000313" key="4">
    <source>
        <dbReference type="Proteomes" id="UP001652660"/>
    </source>
</evidence>
<proteinExistence type="predicted"/>
<name>A0A6P6VYQ2_COFAR</name>
<feature type="region of interest" description="Disordered" evidence="2">
    <location>
        <begin position="745"/>
        <end position="770"/>
    </location>
</feature>